<feature type="domain" description="Terminase large subunit-like endonuclease" evidence="2">
    <location>
        <begin position="271"/>
        <end position="550"/>
    </location>
</feature>
<gene>
    <name evidence="3" type="ORF">CE91St30_02750</name>
</gene>
<feature type="domain" description="Terminase large subunit-like ATPase" evidence="1">
    <location>
        <begin position="93"/>
        <end position="264"/>
    </location>
</feature>
<proteinExistence type="predicted"/>
<dbReference type="RefSeq" id="WP_244411464.1">
    <property type="nucleotide sequence ID" value="NZ_AP025564.1"/>
</dbReference>
<dbReference type="PANTHER" id="PTHR41287">
    <property type="match status" value="1"/>
</dbReference>
<evidence type="ECO:0000259" key="2">
    <source>
        <dbReference type="Pfam" id="PF20441"/>
    </source>
</evidence>
<sequence length="566" mass="64424">MKDHKSYLYAKAAVEGALTDAYGKPTKAPEYVIKQCEDFVSIADGESEKYTISEKRVRQIDNILKLLVMPKGVKAGKSIYECTVGYQWLFYVAIFCVVHRDNPNRRRYETGLLEICRKNFKTYTVAVVFIIAFMIEPPFSKFFSVAPDGKLSGEVREAIVETLKMSPLIYKFKNKNRWKIVRDYIMFVPTETRFEALNYATNRFDGRLPNVFLADEVGALPNNSAVESMRSGQLNVLNKLGCVISTKYPTIDNPFEDEVEYAKKVLNGIEDDETIFALLYEPDKTKDWMTDDLIMQQGNPAAMENVGIWEDLLKKRKRAIASERARENFLTKHCNIIYQGVGTESYVPIEAVQAGRTDRIDFAGRDLYVGVDLALTNDNCAVAISFECDGEIYCDVKAFFPEGRIEEKSIFEKVDYRAFVESGIAIACGDMIVSYAVIEQFVENIERVYGGTVVAIGYDRANARSSVDKWESAGYTTIEIEQHSRTLHPATKLLSEKIEGGQFHYLPNKLLEINFQNARCTYDTNLNRYVNKKRSNGKVDMVVALINAVYVLQQDVIFGDEFFVQY</sequence>
<dbReference type="Proteomes" id="UP001320544">
    <property type="component" value="Chromosome"/>
</dbReference>
<dbReference type="InterPro" id="IPR046462">
    <property type="entry name" value="TerL_nuclease"/>
</dbReference>
<evidence type="ECO:0008006" key="5">
    <source>
        <dbReference type="Google" id="ProtNLM"/>
    </source>
</evidence>
<keyword evidence="4" id="KW-1185">Reference proteome</keyword>
<dbReference type="InterPro" id="IPR005021">
    <property type="entry name" value="Terminase_largesu-like"/>
</dbReference>
<dbReference type="Pfam" id="PF20441">
    <property type="entry name" value="TerL_nuclease"/>
    <property type="match status" value="1"/>
</dbReference>
<protein>
    <recommendedName>
        <fullName evidence="5">Phage terminase large subunit-like protein</fullName>
    </recommendedName>
</protein>
<name>A0ABN6MA53_9ACTN</name>
<evidence type="ECO:0000313" key="4">
    <source>
        <dbReference type="Proteomes" id="UP001320544"/>
    </source>
</evidence>
<dbReference type="EMBL" id="AP025564">
    <property type="protein sequence ID" value="BDE94942.1"/>
    <property type="molecule type" value="Genomic_DNA"/>
</dbReference>
<dbReference type="InterPro" id="IPR027417">
    <property type="entry name" value="P-loop_NTPase"/>
</dbReference>
<reference evidence="3 4" key="1">
    <citation type="submission" date="2022-01" db="EMBL/GenBank/DDBJ databases">
        <title>Novel bile acid biosynthetic pathways are enriched in the microbiome of centenarians.</title>
        <authorList>
            <person name="Sato Y."/>
            <person name="Atarashi K."/>
            <person name="Plichta R.D."/>
            <person name="Arai Y."/>
            <person name="Sasajima S."/>
            <person name="Kearney M.S."/>
            <person name="Suda W."/>
            <person name="Takeshita K."/>
            <person name="Sasaki T."/>
            <person name="Okamoto S."/>
            <person name="Skelly N.A."/>
            <person name="Okamura Y."/>
            <person name="Vlamakis H."/>
            <person name="Li Y."/>
            <person name="Tanoue T."/>
            <person name="Takei H."/>
            <person name="Nittono H."/>
            <person name="Narushima S."/>
            <person name="Irie J."/>
            <person name="Itoh H."/>
            <person name="Moriya K."/>
            <person name="Sugiura Y."/>
            <person name="Suematsu M."/>
            <person name="Moritoki N."/>
            <person name="Shibata S."/>
            <person name="Littman R.D."/>
            <person name="Fischbach A.M."/>
            <person name="Uwamino Y."/>
            <person name="Inoue T."/>
            <person name="Honda A."/>
            <person name="Hattori M."/>
            <person name="Murai T."/>
            <person name="Xavier J.R."/>
            <person name="Hirose N."/>
            <person name="Honda K."/>
        </authorList>
    </citation>
    <scope>NUCLEOTIDE SEQUENCE [LARGE SCALE GENOMIC DNA]</scope>
    <source>
        <strain evidence="3 4">CE91-St30</strain>
    </source>
</reference>
<evidence type="ECO:0000313" key="3">
    <source>
        <dbReference type="EMBL" id="BDE94942.1"/>
    </source>
</evidence>
<accession>A0ABN6MA53</accession>
<dbReference type="PANTHER" id="PTHR41287:SF1">
    <property type="entry name" value="PROTEIN YMFN"/>
    <property type="match status" value="1"/>
</dbReference>
<dbReference type="InterPro" id="IPR046461">
    <property type="entry name" value="TerL_ATPase"/>
</dbReference>
<dbReference type="Gene3D" id="3.40.50.300">
    <property type="entry name" value="P-loop containing nucleotide triphosphate hydrolases"/>
    <property type="match status" value="1"/>
</dbReference>
<organism evidence="3 4">
    <name type="scientific">Raoultibacter timonensis</name>
    <dbReference type="NCBI Taxonomy" id="1907662"/>
    <lineage>
        <taxon>Bacteria</taxon>
        <taxon>Bacillati</taxon>
        <taxon>Actinomycetota</taxon>
        <taxon>Coriobacteriia</taxon>
        <taxon>Eggerthellales</taxon>
        <taxon>Eggerthellaceae</taxon>
        <taxon>Raoultibacter</taxon>
    </lineage>
</organism>
<evidence type="ECO:0000259" key="1">
    <source>
        <dbReference type="Pfam" id="PF03354"/>
    </source>
</evidence>
<dbReference type="Pfam" id="PF03354">
    <property type="entry name" value="TerL_ATPase"/>
    <property type="match status" value="1"/>
</dbReference>